<dbReference type="PROSITE" id="PS00829">
    <property type="entry name" value="GREAB_1"/>
    <property type="match status" value="1"/>
</dbReference>
<dbReference type="InterPro" id="IPR018151">
    <property type="entry name" value="TF_GreA/GreB_CS"/>
</dbReference>
<gene>
    <name evidence="8 12" type="primary">greA</name>
    <name evidence="12" type="ORF">N7603_06925</name>
</gene>
<dbReference type="EMBL" id="JAOEGN010000013">
    <property type="protein sequence ID" value="MCU0105386.1"/>
    <property type="molecule type" value="Genomic_DNA"/>
</dbReference>
<dbReference type="GO" id="GO:0003746">
    <property type="term" value="F:translation elongation factor activity"/>
    <property type="evidence" value="ECO:0007669"/>
    <property type="project" value="UniProtKB-KW"/>
</dbReference>
<dbReference type="Pfam" id="PF01272">
    <property type="entry name" value="GreA_GreB"/>
    <property type="match status" value="1"/>
</dbReference>
<evidence type="ECO:0000256" key="9">
    <source>
        <dbReference type="RuleBase" id="RU000556"/>
    </source>
</evidence>
<dbReference type="Proteomes" id="UP001209076">
    <property type="component" value="Unassembled WGS sequence"/>
</dbReference>
<comment type="caution">
    <text evidence="12">The sequence shown here is derived from an EMBL/GenBank/DDBJ whole genome shotgun (WGS) entry which is preliminary data.</text>
</comment>
<evidence type="ECO:0000256" key="7">
    <source>
        <dbReference type="ARBA" id="ARBA00030776"/>
    </source>
</evidence>
<dbReference type="RefSeq" id="WP_262096693.1">
    <property type="nucleotide sequence ID" value="NZ_JAOEGN010000013.1"/>
</dbReference>
<keyword evidence="13" id="KW-1185">Reference proteome</keyword>
<evidence type="ECO:0000313" key="13">
    <source>
        <dbReference type="Proteomes" id="UP001209076"/>
    </source>
</evidence>
<keyword evidence="12" id="KW-0648">Protein biosynthesis</keyword>
<organism evidence="12 13">
    <name type="scientific">Paracholeplasma vituli</name>
    <dbReference type="NCBI Taxonomy" id="69473"/>
    <lineage>
        <taxon>Bacteria</taxon>
        <taxon>Bacillati</taxon>
        <taxon>Mycoplasmatota</taxon>
        <taxon>Mollicutes</taxon>
        <taxon>Acholeplasmatales</taxon>
        <taxon>Acholeplasmataceae</taxon>
        <taxon>Paracholeplasma</taxon>
    </lineage>
</organism>
<dbReference type="PIRSF" id="PIRSF006092">
    <property type="entry name" value="GreA_GreB"/>
    <property type="match status" value="1"/>
</dbReference>
<keyword evidence="5 8" id="KW-0804">Transcription</keyword>
<proteinExistence type="inferred from homology"/>
<feature type="domain" description="Transcription elongation factor GreA/GreB C-terminal" evidence="10">
    <location>
        <begin position="84"/>
        <end position="158"/>
    </location>
</feature>
<evidence type="ECO:0000259" key="10">
    <source>
        <dbReference type="Pfam" id="PF01272"/>
    </source>
</evidence>
<evidence type="ECO:0000259" key="11">
    <source>
        <dbReference type="Pfam" id="PF03449"/>
    </source>
</evidence>
<comment type="similarity">
    <text evidence="1 8 9">Belongs to the GreA/GreB family.</text>
</comment>
<reference evidence="13" key="1">
    <citation type="submission" date="2023-07" db="EMBL/GenBank/DDBJ databases">
        <title>Novel Mycoplasma species identified in domestic and wild animals.</title>
        <authorList>
            <person name="Volokhov D.V."/>
            <person name="Furtak V.A."/>
            <person name="Zagorodnyaya T.A."/>
        </authorList>
    </citation>
    <scope>NUCLEOTIDE SEQUENCE [LARGE SCALE GENOMIC DNA]</scope>
    <source>
        <strain evidence="13">92-19</strain>
    </source>
</reference>
<comment type="function">
    <text evidence="6 8 9">Necessary for efficient RNA polymerase transcription elongation past template-encoded arresting sites. The arresting sites in DNA have the property of trapping a certain fraction of elongating RNA polymerases that pass through, resulting in locked ternary complexes. Cleavage of the nascent transcript by cleavage factors such as GreA or GreB allows the resumption of elongation from the new 3'terminus. GreA releases sequences of 2 to 3 nucleotides.</text>
</comment>
<dbReference type="Gene3D" id="1.10.287.180">
    <property type="entry name" value="Transcription elongation factor, GreA/GreB, N-terminal domain"/>
    <property type="match status" value="1"/>
</dbReference>
<dbReference type="InterPro" id="IPR023459">
    <property type="entry name" value="Tscrpt_elong_fac_GreA/B_fam"/>
</dbReference>
<accession>A0ABT2PWP9</accession>
<dbReference type="NCBIfam" id="TIGR01462">
    <property type="entry name" value="greA"/>
    <property type="match status" value="1"/>
</dbReference>
<keyword evidence="12" id="KW-0251">Elongation factor</keyword>
<evidence type="ECO:0000256" key="5">
    <source>
        <dbReference type="ARBA" id="ARBA00023163"/>
    </source>
</evidence>
<dbReference type="Gene3D" id="3.10.50.30">
    <property type="entry name" value="Transcription elongation factor, GreA/GreB, C-terminal domain"/>
    <property type="match status" value="1"/>
</dbReference>
<dbReference type="InterPro" id="IPR028624">
    <property type="entry name" value="Tscrpt_elong_fac_GreA/B"/>
</dbReference>
<dbReference type="InterPro" id="IPR006359">
    <property type="entry name" value="Tscrpt_elong_fac_GreA"/>
</dbReference>
<dbReference type="SUPFAM" id="SSF54534">
    <property type="entry name" value="FKBP-like"/>
    <property type="match status" value="1"/>
</dbReference>
<dbReference type="InterPro" id="IPR001437">
    <property type="entry name" value="Tscrpt_elong_fac_GreA/B_C"/>
</dbReference>
<protein>
    <recommendedName>
        <fullName evidence="2 8">Transcription elongation factor GreA</fullName>
    </recommendedName>
    <alternativeName>
        <fullName evidence="7 8">Transcript cleavage factor GreA</fullName>
    </alternativeName>
</protein>
<keyword evidence="3 8" id="KW-0805">Transcription regulation</keyword>
<feature type="domain" description="Transcription elongation factor GreA/GreB N-terminal" evidence="11">
    <location>
        <begin position="10"/>
        <end position="77"/>
    </location>
</feature>
<evidence type="ECO:0000256" key="6">
    <source>
        <dbReference type="ARBA" id="ARBA00024916"/>
    </source>
</evidence>
<name>A0ABT2PWP9_9MOLU</name>
<evidence type="ECO:0000256" key="8">
    <source>
        <dbReference type="HAMAP-Rule" id="MF_00105"/>
    </source>
</evidence>
<dbReference type="InterPro" id="IPR036805">
    <property type="entry name" value="Tscrpt_elong_fac_GreA/B_N_sf"/>
</dbReference>
<evidence type="ECO:0000256" key="2">
    <source>
        <dbReference type="ARBA" id="ARBA00013729"/>
    </source>
</evidence>
<dbReference type="InterPro" id="IPR036953">
    <property type="entry name" value="GreA/GreB_C_sf"/>
</dbReference>
<dbReference type="PANTHER" id="PTHR30437:SF4">
    <property type="entry name" value="TRANSCRIPTION ELONGATION FACTOR GREA"/>
    <property type="match status" value="1"/>
</dbReference>
<dbReference type="HAMAP" id="MF_00105">
    <property type="entry name" value="GreA_GreB"/>
    <property type="match status" value="1"/>
</dbReference>
<evidence type="ECO:0000256" key="1">
    <source>
        <dbReference type="ARBA" id="ARBA00008213"/>
    </source>
</evidence>
<evidence type="ECO:0000256" key="4">
    <source>
        <dbReference type="ARBA" id="ARBA00023125"/>
    </source>
</evidence>
<sequence length="158" mass="17749">MAKNKQVFELTQEGVDQLRSELNYLKDVKRPENVIALQEARAQGDLSENADYDAARDEQARIEARIKEIENILENFKLIKASNDNRVTTGKTVVLHFVEKNKTAEYQLVGTIEANPMLNKISTDSPVGKAIQGTIEGDTVEVHLETGKTFHIQIVEVK</sequence>
<evidence type="ECO:0000313" key="12">
    <source>
        <dbReference type="EMBL" id="MCU0105386.1"/>
    </source>
</evidence>
<dbReference type="SUPFAM" id="SSF46557">
    <property type="entry name" value="GreA transcript cleavage protein, N-terminal domain"/>
    <property type="match status" value="1"/>
</dbReference>
<evidence type="ECO:0000256" key="3">
    <source>
        <dbReference type="ARBA" id="ARBA00023015"/>
    </source>
</evidence>
<dbReference type="Pfam" id="PF03449">
    <property type="entry name" value="GreA_GreB_N"/>
    <property type="match status" value="1"/>
</dbReference>
<keyword evidence="4 8" id="KW-0238">DNA-binding</keyword>
<dbReference type="PANTHER" id="PTHR30437">
    <property type="entry name" value="TRANSCRIPTION ELONGATION FACTOR GREA"/>
    <property type="match status" value="1"/>
</dbReference>
<dbReference type="InterPro" id="IPR022691">
    <property type="entry name" value="Tscrpt_elong_fac_GreA/B_N"/>
</dbReference>
<dbReference type="NCBIfam" id="NF001263">
    <property type="entry name" value="PRK00226.1-4"/>
    <property type="match status" value="1"/>
</dbReference>